<dbReference type="AlphaFoldDB" id="A0A0G4IDF2"/>
<reference evidence="1" key="1">
    <citation type="submission" date="2014-11" db="EMBL/GenBank/DDBJ databases">
        <authorList>
            <person name="Otto D Thomas"/>
            <person name="Naeem Raeece"/>
        </authorList>
    </citation>
    <scope>NUCLEOTIDE SEQUENCE</scope>
</reference>
<dbReference type="EMBL" id="CDMZ01005851">
    <property type="protein sequence ID" value="CEM55196.1"/>
    <property type="molecule type" value="Genomic_DNA"/>
</dbReference>
<evidence type="ECO:0000313" key="1">
    <source>
        <dbReference type="EMBL" id="CEM55196.1"/>
    </source>
</evidence>
<organism evidence="1">
    <name type="scientific">Chromera velia CCMP2878</name>
    <dbReference type="NCBI Taxonomy" id="1169474"/>
    <lineage>
        <taxon>Eukaryota</taxon>
        <taxon>Sar</taxon>
        <taxon>Alveolata</taxon>
        <taxon>Colpodellida</taxon>
        <taxon>Chromeraceae</taxon>
        <taxon>Chromera</taxon>
    </lineage>
</organism>
<protein>
    <submittedName>
        <fullName evidence="1">Uncharacterized protein</fullName>
    </submittedName>
</protein>
<name>A0A0G4IDF2_9ALVE</name>
<dbReference type="PhylomeDB" id="A0A0G4IDF2"/>
<sequence length="208" mass="24362">MPRVNAKQMSRRRQREARAIARGPGPLRDILLQMHESFRPDRELRPRKEEAIAKLLRMSPLDAVALKVRAEMLLKDLEGAVKSLEGKEHTFEHRKLRAWKVQEEHKVTDDERETLTRLQSEAPAAVQEFVQNHRRLDPEYSALLEWRAALGCRDPVKVPETGRRLLDMFRTDKQKSWDHRLRLLMAIIELRCIFWSASSNSSGRRISL</sequence>
<accession>A0A0G4IDF2</accession>
<proteinExistence type="predicted"/>
<gene>
    <name evidence="1" type="ORF">Cvel_13351</name>
</gene>
<dbReference type="VEuPathDB" id="CryptoDB:Cvel_13351"/>